<dbReference type="SMART" id="SM00849">
    <property type="entry name" value="Lactamase_B"/>
    <property type="match status" value="1"/>
</dbReference>
<feature type="transmembrane region" description="Helical" evidence="10">
    <location>
        <begin position="649"/>
        <end position="674"/>
    </location>
</feature>
<keyword evidence="13" id="KW-1185">Reference proteome</keyword>
<evidence type="ECO:0000256" key="5">
    <source>
        <dbReference type="ARBA" id="ARBA00022763"/>
    </source>
</evidence>
<keyword evidence="4 10" id="KW-0812">Transmembrane</keyword>
<feature type="transmembrane region" description="Helical" evidence="10">
    <location>
        <begin position="450"/>
        <end position="475"/>
    </location>
</feature>
<dbReference type="InterPro" id="IPR011084">
    <property type="entry name" value="DRMBL"/>
</dbReference>
<dbReference type="Pfam" id="PF07522">
    <property type="entry name" value="DRMBL"/>
    <property type="match status" value="1"/>
</dbReference>
<evidence type="ECO:0000259" key="11">
    <source>
        <dbReference type="SMART" id="SM00849"/>
    </source>
</evidence>
<comment type="similarity">
    <text evidence="3">Belongs to the DNA repair metallo-beta-lactamase (DRMBL) family.</text>
</comment>
<evidence type="ECO:0000256" key="9">
    <source>
        <dbReference type="ARBA" id="ARBA00023242"/>
    </source>
</evidence>
<dbReference type="SUPFAM" id="SSF56281">
    <property type="entry name" value="Metallo-hydrolase/oxidoreductase"/>
    <property type="match status" value="1"/>
</dbReference>
<dbReference type="Pfam" id="PF01490">
    <property type="entry name" value="Aa_trans"/>
    <property type="match status" value="1"/>
</dbReference>
<dbReference type="OrthoDB" id="262529at2759"/>
<protein>
    <submittedName>
        <fullName evidence="12">DNA cross-link repair 1A protein</fullName>
    </submittedName>
</protein>
<proteinExistence type="inferred from homology"/>
<feature type="transmembrane region" description="Helical" evidence="10">
    <location>
        <begin position="572"/>
        <end position="591"/>
    </location>
</feature>
<name>A0A7J6MKD1_PERCH</name>
<reference evidence="12 13" key="1">
    <citation type="submission" date="2020-04" db="EMBL/GenBank/DDBJ databases">
        <title>Perkinsus chesapeaki whole genome sequence.</title>
        <authorList>
            <person name="Bogema D.R."/>
        </authorList>
    </citation>
    <scope>NUCLEOTIDE SEQUENCE [LARGE SCALE GENOMIC DNA]</scope>
    <source>
        <strain evidence="12">ATCC PRA-425</strain>
    </source>
</reference>
<dbReference type="GO" id="GO:0016020">
    <property type="term" value="C:membrane"/>
    <property type="evidence" value="ECO:0007669"/>
    <property type="project" value="UniProtKB-SubCell"/>
</dbReference>
<feature type="transmembrane region" description="Helical" evidence="10">
    <location>
        <begin position="795"/>
        <end position="815"/>
    </location>
</feature>
<dbReference type="AlphaFoldDB" id="A0A7J6MKD1"/>
<keyword evidence="9" id="KW-0539">Nucleus</keyword>
<evidence type="ECO:0000256" key="2">
    <source>
        <dbReference type="ARBA" id="ARBA00004370"/>
    </source>
</evidence>
<feature type="transmembrane region" description="Helical" evidence="10">
    <location>
        <begin position="759"/>
        <end position="783"/>
    </location>
</feature>
<feature type="transmembrane region" description="Helical" evidence="10">
    <location>
        <begin position="496"/>
        <end position="517"/>
    </location>
</feature>
<feature type="transmembrane region" description="Helical" evidence="10">
    <location>
        <begin position="733"/>
        <end position="753"/>
    </location>
</feature>
<organism evidence="12 13">
    <name type="scientific">Perkinsus chesapeaki</name>
    <name type="common">Clam parasite</name>
    <name type="synonym">Perkinsus andrewsi</name>
    <dbReference type="NCBI Taxonomy" id="330153"/>
    <lineage>
        <taxon>Eukaryota</taxon>
        <taxon>Sar</taxon>
        <taxon>Alveolata</taxon>
        <taxon>Perkinsozoa</taxon>
        <taxon>Perkinsea</taxon>
        <taxon>Perkinsida</taxon>
        <taxon>Perkinsidae</taxon>
        <taxon>Perkinsus</taxon>
    </lineage>
</organism>
<dbReference type="EMBL" id="JAAPAO010000122">
    <property type="protein sequence ID" value="KAF4672013.1"/>
    <property type="molecule type" value="Genomic_DNA"/>
</dbReference>
<dbReference type="GO" id="GO:0003684">
    <property type="term" value="F:damaged DNA binding"/>
    <property type="evidence" value="ECO:0007669"/>
    <property type="project" value="TreeGrafter"/>
</dbReference>
<evidence type="ECO:0000256" key="7">
    <source>
        <dbReference type="ARBA" id="ARBA00023136"/>
    </source>
</evidence>
<dbReference type="GO" id="GO:0036297">
    <property type="term" value="P:interstrand cross-link repair"/>
    <property type="evidence" value="ECO:0007669"/>
    <property type="project" value="TreeGrafter"/>
</dbReference>
<evidence type="ECO:0000256" key="8">
    <source>
        <dbReference type="ARBA" id="ARBA00023204"/>
    </source>
</evidence>
<dbReference type="PANTHER" id="PTHR23240:SF6">
    <property type="entry name" value="DNA CROSS-LINK REPAIR 1A PROTEIN"/>
    <property type="match status" value="1"/>
</dbReference>
<evidence type="ECO:0000313" key="12">
    <source>
        <dbReference type="EMBL" id="KAF4672013.1"/>
    </source>
</evidence>
<feature type="transmembrane region" description="Helical" evidence="10">
    <location>
        <begin position="694"/>
        <end position="712"/>
    </location>
</feature>
<keyword evidence="8" id="KW-0234">DNA repair</keyword>
<sequence>MPSARRLQTATKEERKEWSYKVITEVPGQTDAFIVDGFGVPVRLRNESQCYFLTHFHGDHTCGLTKGFSKGTIYCSKITAELVTKIIGVDQMRVVALEVGQPVEIAGVQVTCLDANHCPGAVMFLFCGQGGWIGLHTGDFRASDRLISSVPGNGAINTVWLDTTYSDSRYSHPTKEEALAAIGRITREENEPGTIFVVGAYKLGKECCAVRISEVLNRKVFISKNRRKIVDICGAIPERLIADGENYGVIFDAMGRVGNSPENLADLIEAGYSKVVGFRCTGWARKESCWRSSRYPGCVLYSIPYSEHSSFSELEAFLRHVRPTRVIGTVGKTLAEREAQVTAVAGGIMLPEHRGRLESYFGCRPSKASRCSTVKGRQKKENDEVIDLTDDGGLESPVKSIKEEPRKSFCYALANPIPSGSKTSATFSVMKATLGAGALSLPYTMLSAGVVLGVILLTTMAVFSILSLVLIVRAVHKSGKETYEDLVDSLFGRRWGYLYQLAMFIFCFGTAAVYIVVIYDVVSPVTVHAFGESPESWYGHLLVNRLWFSTLVTLVVLLPLSLMKTIDSIRYLTCAGSVCACFLIITSIYVLGRYGVSPTFTSTMLWKSADLGSLVSAFNTYIFAFANQPNIPEIFTELSVATPRNMRKVILVSTLTALCVYAIEGIMFLVAYGALTQSNILTSLGPRLNLGDPVIAATFLTVAISIIGTYPLNIYPVRTTLLHSLKPKKYETAIGMIVATLTVGLAFAVALAMPDVNVILGMVGALAGSVICFLGPAAFNITLDGGKMFSKRKAHYWAIIVIGIIAFVLGTYIAILDAIEFYRNRSSNNN</sequence>
<dbReference type="Gene3D" id="3.40.50.12650">
    <property type="match status" value="1"/>
</dbReference>
<keyword evidence="5" id="KW-0227">DNA damage</keyword>
<dbReference type="GO" id="GO:0005634">
    <property type="term" value="C:nucleus"/>
    <property type="evidence" value="ECO:0007669"/>
    <property type="project" value="UniProtKB-SubCell"/>
</dbReference>
<dbReference type="Gene3D" id="3.60.15.10">
    <property type="entry name" value="Ribonuclease Z/Hydroxyacylglutathione hydrolase-like"/>
    <property type="match status" value="1"/>
</dbReference>
<evidence type="ECO:0000256" key="6">
    <source>
        <dbReference type="ARBA" id="ARBA00022989"/>
    </source>
</evidence>
<keyword evidence="7 10" id="KW-0472">Membrane</keyword>
<dbReference type="Proteomes" id="UP000591131">
    <property type="component" value="Unassembled WGS sequence"/>
</dbReference>
<evidence type="ECO:0000256" key="3">
    <source>
        <dbReference type="ARBA" id="ARBA00010304"/>
    </source>
</evidence>
<gene>
    <name evidence="12" type="primary">DCLRE1A</name>
    <name evidence="12" type="ORF">FOL47_001024</name>
</gene>
<accession>A0A7J6MKD1</accession>
<evidence type="ECO:0000256" key="10">
    <source>
        <dbReference type="SAM" id="Phobius"/>
    </source>
</evidence>
<evidence type="ECO:0000256" key="1">
    <source>
        <dbReference type="ARBA" id="ARBA00004123"/>
    </source>
</evidence>
<dbReference type="InterPro" id="IPR036866">
    <property type="entry name" value="RibonucZ/Hydroxyglut_hydro"/>
</dbReference>
<feature type="transmembrane region" description="Helical" evidence="10">
    <location>
        <begin position="537"/>
        <end position="560"/>
    </location>
</feature>
<dbReference type="InterPro" id="IPR001279">
    <property type="entry name" value="Metallo-B-lactamas"/>
</dbReference>
<evidence type="ECO:0000256" key="4">
    <source>
        <dbReference type="ARBA" id="ARBA00022692"/>
    </source>
</evidence>
<dbReference type="GO" id="GO:0006303">
    <property type="term" value="P:double-strand break repair via nonhomologous end joining"/>
    <property type="evidence" value="ECO:0007669"/>
    <property type="project" value="TreeGrafter"/>
</dbReference>
<evidence type="ECO:0000313" key="13">
    <source>
        <dbReference type="Proteomes" id="UP000591131"/>
    </source>
</evidence>
<dbReference type="CDD" id="cd16273">
    <property type="entry name" value="SNM1A-1C-like_MBL-fold"/>
    <property type="match status" value="1"/>
</dbReference>
<comment type="caution">
    <text evidence="12">The sequence shown here is derived from an EMBL/GenBank/DDBJ whole genome shotgun (WGS) entry which is preliminary data.</text>
</comment>
<dbReference type="PANTHER" id="PTHR23240">
    <property type="entry name" value="DNA CROSS-LINK REPAIR PROTEIN PSO2/SNM1-RELATED"/>
    <property type="match status" value="1"/>
</dbReference>
<comment type="subcellular location">
    <subcellularLocation>
        <location evidence="2">Membrane</location>
    </subcellularLocation>
    <subcellularLocation>
        <location evidence="1">Nucleus</location>
    </subcellularLocation>
</comment>
<feature type="domain" description="Metallo-beta-lactamase" evidence="11">
    <location>
        <begin position="20"/>
        <end position="201"/>
    </location>
</feature>
<dbReference type="InterPro" id="IPR013057">
    <property type="entry name" value="AA_transpt_TM"/>
</dbReference>
<dbReference type="GO" id="GO:0035312">
    <property type="term" value="F:5'-3' DNA exonuclease activity"/>
    <property type="evidence" value="ECO:0007669"/>
    <property type="project" value="TreeGrafter"/>
</dbReference>
<keyword evidence="6 10" id="KW-1133">Transmembrane helix</keyword>